<keyword evidence="2" id="KW-1185">Reference proteome</keyword>
<reference evidence="1 2" key="1">
    <citation type="journal article" date="2020" name="Nature">
        <title>Bacterial chemolithoautotrophy via manganese oxidation.</title>
        <authorList>
            <person name="Yu H."/>
            <person name="Leadbetter J.R."/>
        </authorList>
    </citation>
    <scope>NUCLEOTIDE SEQUENCE [LARGE SCALE GENOMIC DNA]</scope>
    <source>
        <strain evidence="1 2">RBP-1</strain>
    </source>
</reference>
<dbReference type="RefSeq" id="WP_168107000.1">
    <property type="nucleotide sequence ID" value="NZ_VTOX01000002.1"/>
</dbReference>
<accession>A0A7X6DEX1</accession>
<dbReference type="AlphaFoldDB" id="A0A7X6DEX1"/>
<proteinExistence type="predicted"/>
<comment type="caution">
    <text evidence="1">The sequence shown here is derived from an EMBL/GenBank/DDBJ whole genome shotgun (WGS) entry which is preliminary data.</text>
</comment>
<dbReference type="EMBL" id="VTOX01000002">
    <property type="protein sequence ID" value="NKE65922.1"/>
    <property type="molecule type" value="Genomic_DNA"/>
</dbReference>
<dbReference type="Proteomes" id="UP000521868">
    <property type="component" value="Unassembled WGS sequence"/>
</dbReference>
<protein>
    <recommendedName>
        <fullName evidence="3">Pilus assembly protein PilY</fullName>
    </recommendedName>
</protein>
<name>A0A7X6DEX1_9BURK</name>
<evidence type="ECO:0008006" key="3">
    <source>
        <dbReference type="Google" id="ProtNLM"/>
    </source>
</evidence>
<evidence type="ECO:0000313" key="1">
    <source>
        <dbReference type="EMBL" id="NKE65922.1"/>
    </source>
</evidence>
<gene>
    <name evidence="1" type="ORF">RAMLITH_08830</name>
</gene>
<sequence>MRRNGHWRLSAALSLLLGLPGAGSAGIALSDVPLFLTSGSTPNIVVTVDDSGSMERGYLPESIGASEQKLNSALFTASSYNGMYYNPKMTYQVPVRGDGIVYSTRFTAAHVNGFDPSRGTVNLANPGYRPISRCAPAELSATCSRTAGAGTSADSSPVTYTYGGCTAQFRDRGRSVDQILVTGCGLPASGDGSPAAADKGIIVVSASGFRKEFSSTGSSPNPGGTLISLSGTAQLGSSGTIAGLTFSWTRTPRTVGAMASAYYHLFHTQAQAARPANCSVGESTGYGREDPDCYVLVEVGSLQDVASGSPEQKKQNFANWYSFYRSRALAAMSAGVNAVSSLGRDQVRLGWQTLNNGGCDAFGTACKGYDLASHENRIRTLDGLKTGSGAVTHRSDFYDWITRLQVGGATPLRSALQRAGEYFSKAGRDGPYAQDPYVTLGTELSCRRNFHVMMTDGLWNADAGADFGGDIDAVPRTLPDGRSYTPRAPYRSAGSLPAGMSHQNTLADIAFKYWATDLRSSTRGSPALDNNLAPYTADRSGSSDQQYWNPRNDVASWQHMVNYMIGFGLGTQLTDPIWAGSSYGGDFPALASGTKTWPPVDETAAFNAEPVGHVYDLWHAAINSRGQFFSAEDPAGINNAFRSAFSSIVLANPSSAAVAANSTSIQTSTLLYQARYDSSDWHGELVAYHVSSDGTTGSAVWDAAQRMPAASARRITTWSGSEGVNFRNCNADLTLAQQAALGQNPAGAVDNRCQDRLEWLRGDASREQRNGGTWRDRTVTVLGDLVNSDPMYVGREDLGYAGSALPEGGSYAAFVAARRPACRWCTPVATTACCTASGPTPARPIRARS</sequence>
<organism evidence="1 2">
    <name type="scientific">Ramlibacter lithotrophicus</name>
    <dbReference type="NCBI Taxonomy" id="2606681"/>
    <lineage>
        <taxon>Bacteria</taxon>
        <taxon>Pseudomonadati</taxon>
        <taxon>Pseudomonadota</taxon>
        <taxon>Betaproteobacteria</taxon>
        <taxon>Burkholderiales</taxon>
        <taxon>Comamonadaceae</taxon>
        <taxon>Ramlibacter</taxon>
    </lineage>
</organism>
<evidence type="ECO:0000313" key="2">
    <source>
        <dbReference type="Proteomes" id="UP000521868"/>
    </source>
</evidence>